<dbReference type="RefSeq" id="WP_344545963.1">
    <property type="nucleotide sequence ID" value="NZ_BAAATD010000009.1"/>
</dbReference>
<name>A0ABP6CF76_9ACTN</name>
<accession>A0ABP6CF76</accession>
<organism evidence="2 3">
    <name type="scientific">Actinomadura fulvescens</name>
    <dbReference type="NCBI Taxonomy" id="46160"/>
    <lineage>
        <taxon>Bacteria</taxon>
        <taxon>Bacillati</taxon>
        <taxon>Actinomycetota</taxon>
        <taxon>Actinomycetes</taxon>
        <taxon>Streptosporangiales</taxon>
        <taxon>Thermomonosporaceae</taxon>
        <taxon>Actinomadura</taxon>
    </lineage>
</organism>
<keyword evidence="1" id="KW-0812">Transmembrane</keyword>
<feature type="transmembrane region" description="Helical" evidence="1">
    <location>
        <begin position="53"/>
        <end position="71"/>
    </location>
</feature>
<keyword evidence="3" id="KW-1185">Reference proteome</keyword>
<dbReference type="EMBL" id="BAAATD010000009">
    <property type="protein sequence ID" value="GAA2617793.1"/>
    <property type="molecule type" value="Genomic_DNA"/>
</dbReference>
<protein>
    <submittedName>
        <fullName evidence="2">Uncharacterized protein</fullName>
    </submittedName>
</protein>
<evidence type="ECO:0000313" key="3">
    <source>
        <dbReference type="Proteomes" id="UP001501509"/>
    </source>
</evidence>
<proteinExistence type="predicted"/>
<evidence type="ECO:0000256" key="1">
    <source>
        <dbReference type="SAM" id="Phobius"/>
    </source>
</evidence>
<reference evidence="3" key="1">
    <citation type="journal article" date="2019" name="Int. J. Syst. Evol. Microbiol.">
        <title>The Global Catalogue of Microorganisms (GCM) 10K type strain sequencing project: providing services to taxonomists for standard genome sequencing and annotation.</title>
        <authorList>
            <consortium name="The Broad Institute Genomics Platform"/>
            <consortium name="The Broad Institute Genome Sequencing Center for Infectious Disease"/>
            <person name="Wu L."/>
            <person name="Ma J."/>
        </authorList>
    </citation>
    <scope>NUCLEOTIDE SEQUENCE [LARGE SCALE GENOMIC DNA]</scope>
    <source>
        <strain evidence="3">JCM 6833</strain>
    </source>
</reference>
<dbReference type="Proteomes" id="UP001501509">
    <property type="component" value="Unassembled WGS sequence"/>
</dbReference>
<keyword evidence="1" id="KW-0472">Membrane</keyword>
<keyword evidence="1" id="KW-1133">Transmembrane helix</keyword>
<gene>
    <name evidence="2" type="ORF">GCM10010411_61410</name>
</gene>
<comment type="caution">
    <text evidence="2">The sequence shown here is derived from an EMBL/GenBank/DDBJ whole genome shotgun (WGS) entry which is preliminary data.</text>
</comment>
<sequence length="72" mass="7257">MSAEDDFGLWERELQGTAAEPGEDGSGGRGMVMVAAAVAAGCTALITLGRAPLGAAGLVLCSLILVLWRLGL</sequence>
<evidence type="ECO:0000313" key="2">
    <source>
        <dbReference type="EMBL" id="GAA2617793.1"/>
    </source>
</evidence>